<dbReference type="AlphaFoldDB" id="Q4CL99"/>
<dbReference type="Proteomes" id="UP000002296">
    <property type="component" value="Unassembled WGS sequence"/>
</dbReference>
<evidence type="ECO:0000259" key="3">
    <source>
        <dbReference type="PROSITE" id="PS51668"/>
    </source>
</evidence>
<dbReference type="PaxDb" id="353153-Q4CL99"/>
<dbReference type="PROSITE" id="PS01318">
    <property type="entry name" value="TSAA_1"/>
    <property type="match status" value="1"/>
</dbReference>
<dbReference type="GeneID" id="3531793"/>
<dbReference type="PANTHER" id="PTHR12818:SF0">
    <property type="entry name" value="TRNA (ADENINE(37)-N6)-METHYLTRANSFERASE"/>
    <property type="match status" value="1"/>
</dbReference>
<dbReference type="SUPFAM" id="SSF118196">
    <property type="entry name" value="YaeB-like"/>
    <property type="match status" value="1"/>
</dbReference>
<dbReference type="EMBL" id="AAHK01004762">
    <property type="protein sequence ID" value="EAN81052.1"/>
    <property type="molecule type" value="Genomic_DNA"/>
</dbReference>
<dbReference type="eggNOG" id="KOG2942">
    <property type="taxonomic scope" value="Eukaryota"/>
</dbReference>
<proteinExistence type="inferred from homology"/>
<dbReference type="Pfam" id="PF01980">
    <property type="entry name" value="TrmO_N"/>
    <property type="match status" value="1"/>
</dbReference>
<dbReference type="InterPro" id="IPR023368">
    <property type="entry name" value="UPF0066_cons_site"/>
</dbReference>
<dbReference type="InterPro" id="IPR023370">
    <property type="entry name" value="TrmO-like_N"/>
</dbReference>
<name>Q4CL99_TRYCC</name>
<dbReference type="PANTHER" id="PTHR12818">
    <property type="entry name" value="TRNA (ADENINE(37)-N6)-METHYLTRANSFERASE"/>
    <property type="match status" value="1"/>
</dbReference>
<comment type="caution">
    <text evidence="4">The sequence shown here is derived from an EMBL/GenBank/DDBJ whole genome shotgun (WGS) entry which is preliminary data.</text>
</comment>
<evidence type="ECO:0000256" key="2">
    <source>
        <dbReference type="ARBA" id="ARBA00033753"/>
    </source>
</evidence>
<keyword evidence="1" id="KW-0949">S-adenosyl-L-methionine</keyword>
<reference evidence="4 5" key="1">
    <citation type="journal article" date="2005" name="Science">
        <title>The genome sequence of Trypanosoma cruzi, etiologic agent of Chagas disease.</title>
        <authorList>
            <person name="El-Sayed N.M."/>
            <person name="Myler P.J."/>
            <person name="Bartholomeu D.C."/>
            <person name="Nilsson D."/>
            <person name="Aggarwal G."/>
            <person name="Tran A.N."/>
            <person name="Ghedin E."/>
            <person name="Worthey E.A."/>
            <person name="Delcher A.L."/>
            <person name="Blandin G."/>
            <person name="Westenberger S.J."/>
            <person name="Caler E."/>
            <person name="Cerqueira G.C."/>
            <person name="Branche C."/>
            <person name="Haas B."/>
            <person name="Anupama A."/>
            <person name="Arner E."/>
            <person name="Aslund L."/>
            <person name="Attipoe P."/>
            <person name="Bontempi E."/>
            <person name="Bringaud F."/>
            <person name="Burton P."/>
            <person name="Cadag E."/>
            <person name="Campbell D.A."/>
            <person name="Carrington M."/>
            <person name="Crabtree J."/>
            <person name="Darban H."/>
            <person name="da Silveira J.F."/>
            <person name="de Jong P."/>
            <person name="Edwards K."/>
            <person name="Englund P.T."/>
            <person name="Fazelina G."/>
            <person name="Feldblyum T."/>
            <person name="Ferella M."/>
            <person name="Frasch A.C."/>
            <person name="Gull K."/>
            <person name="Horn D."/>
            <person name="Hou L."/>
            <person name="Huang Y."/>
            <person name="Kindlund E."/>
            <person name="Klingbeil M."/>
            <person name="Kluge S."/>
            <person name="Koo H."/>
            <person name="Lacerda D."/>
            <person name="Levin M.J."/>
            <person name="Lorenzi H."/>
            <person name="Louie T."/>
            <person name="Machado C.R."/>
            <person name="McCulloch R."/>
            <person name="McKenna A."/>
            <person name="Mizuno Y."/>
            <person name="Mottram J.C."/>
            <person name="Nelson S."/>
            <person name="Ochaya S."/>
            <person name="Osoegawa K."/>
            <person name="Pai G."/>
            <person name="Parsons M."/>
            <person name="Pentony M."/>
            <person name="Pettersson U."/>
            <person name="Pop M."/>
            <person name="Ramirez J.L."/>
            <person name="Rinta J."/>
            <person name="Robertson L."/>
            <person name="Salzberg S.L."/>
            <person name="Sanchez D.O."/>
            <person name="Seyler A."/>
            <person name="Sharma R."/>
            <person name="Shetty J."/>
            <person name="Simpson A.J."/>
            <person name="Sisk E."/>
            <person name="Tammi M.T."/>
            <person name="Tarleton R."/>
            <person name="Teixeira S."/>
            <person name="Van Aken S."/>
            <person name="Vogt C."/>
            <person name="Ward P.N."/>
            <person name="Wickstead B."/>
            <person name="Wortman J."/>
            <person name="White O."/>
            <person name="Fraser C.M."/>
            <person name="Stuart K.D."/>
            <person name="Andersson B."/>
        </authorList>
    </citation>
    <scope>NUCLEOTIDE SEQUENCE [LARGE SCALE GENOMIC DNA]</scope>
    <source>
        <strain evidence="4 5">CL Brener</strain>
    </source>
</reference>
<evidence type="ECO:0000313" key="4">
    <source>
        <dbReference type="EMBL" id="EAN81052.1"/>
    </source>
</evidence>
<dbReference type="RefSeq" id="XP_802498.1">
    <property type="nucleotide sequence ID" value="XM_797405.1"/>
</dbReference>
<dbReference type="KEGG" id="tcr:509209.20"/>
<organism evidence="4 5">
    <name type="scientific">Trypanosoma cruzi (strain CL Brener)</name>
    <dbReference type="NCBI Taxonomy" id="353153"/>
    <lineage>
        <taxon>Eukaryota</taxon>
        <taxon>Discoba</taxon>
        <taxon>Euglenozoa</taxon>
        <taxon>Kinetoplastea</taxon>
        <taxon>Metakinetoplastina</taxon>
        <taxon>Trypanosomatida</taxon>
        <taxon>Trypanosomatidae</taxon>
        <taxon>Trypanosoma</taxon>
        <taxon>Schizotrypanum</taxon>
    </lineage>
</organism>
<dbReference type="InterPro" id="IPR036413">
    <property type="entry name" value="YaeB-like_sf"/>
</dbReference>
<feature type="non-terminal residue" evidence="4">
    <location>
        <position position="1"/>
    </location>
</feature>
<feature type="domain" description="TsaA-like" evidence="3">
    <location>
        <begin position="1"/>
        <end position="86"/>
    </location>
</feature>
<evidence type="ECO:0000256" key="1">
    <source>
        <dbReference type="ARBA" id="ARBA00022691"/>
    </source>
</evidence>
<sequence length="121" mass="13759">GTQRRRRQGAENSARFKTMLVPPRDSQLRGVFATRSPHRPNFIGISCVRLVAVQGLEVHIADHDLLHGTPVLDIKPYLPYCDAHPNAKAGWVEELENSGRVGADHKYDMQRMQVDRIFEDE</sequence>
<gene>
    <name evidence="4" type="ORF">Tc00.1047053509209.20</name>
</gene>
<protein>
    <recommendedName>
        <fullName evidence="3">TsaA-like domain-containing protein</fullName>
    </recommendedName>
</protein>
<comment type="similarity">
    <text evidence="2">Belongs to the tRNA methyltransferase O family.</text>
</comment>
<accession>Q4CL99</accession>
<dbReference type="InParanoid" id="Q4CL99"/>
<dbReference type="InterPro" id="IPR036414">
    <property type="entry name" value="YaeB_N_sf"/>
</dbReference>
<dbReference type="Gene3D" id="2.40.30.70">
    <property type="entry name" value="YaeB-like"/>
    <property type="match status" value="1"/>
</dbReference>
<evidence type="ECO:0000313" key="5">
    <source>
        <dbReference type="Proteomes" id="UP000002296"/>
    </source>
</evidence>
<dbReference type="InterPro" id="IPR040372">
    <property type="entry name" value="YaeB-like"/>
</dbReference>
<keyword evidence="5" id="KW-1185">Reference proteome</keyword>
<dbReference type="PROSITE" id="PS51668">
    <property type="entry name" value="TSAA_2"/>
    <property type="match status" value="1"/>
</dbReference>